<sequence>MTSFWFDPWLEGEPLRIQFQRLFQASSQSDSTVGEMGSWVEGHWVWDLRWRRNLFVFEINLLESLIEMLNRATISTTDDFWFWKHDPSGSYSVKSAFLALSRSTVDEVIFSVAEDRLPTRQNLWQRGVITDV</sequence>
<dbReference type="AlphaFoldDB" id="A0A392QZJ0"/>
<dbReference type="PANTHER" id="PTHR36617">
    <property type="entry name" value="PROTEIN, PUTATIVE-RELATED"/>
    <property type="match status" value="1"/>
</dbReference>
<evidence type="ECO:0000313" key="2">
    <source>
        <dbReference type="Proteomes" id="UP000265520"/>
    </source>
</evidence>
<protein>
    <submittedName>
        <fullName evidence="1">Putative ribonuclease H protein</fullName>
    </submittedName>
</protein>
<comment type="caution">
    <text evidence="1">The sequence shown here is derived from an EMBL/GenBank/DDBJ whole genome shotgun (WGS) entry which is preliminary data.</text>
</comment>
<name>A0A392QZJ0_9FABA</name>
<reference evidence="1 2" key="1">
    <citation type="journal article" date="2018" name="Front. Plant Sci.">
        <title>Red Clover (Trifolium pratense) and Zigzag Clover (T. medium) - A Picture of Genomic Similarities and Differences.</title>
        <authorList>
            <person name="Dluhosova J."/>
            <person name="Istvanek J."/>
            <person name="Nedelnik J."/>
            <person name="Repkova J."/>
        </authorList>
    </citation>
    <scope>NUCLEOTIDE SEQUENCE [LARGE SCALE GENOMIC DNA]</scope>
    <source>
        <strain evidence="2">cv. 10/8</strain>
        <tissue evidence="1">Leaf</tissue>
    </source>
</reference>
<evidence type="ECO:0000313" key="1">
    <source>
        <dbReference type="EMBL" id="MCI29399.1"/>
    </source>
</evidence>
<dbReference type="PANTHER" id="PTHR36617:SF15">
    <property type="entry name" value="REVERSE TRANSCRIPTASE ZINC-BINDING DOMAIN-CONTAINING PROTEIN"/>
    <property type="match status" value="1"/>
</dbReference>
<organism evidence="1 2">
    <name type="scientific">Trifolium medium</name>
    <dbReference type="NCBI Taxonomy" id="97028"/>
    <lineage>
        <taxon>Eukaryota</taxon>
        <taxon>Viridiplantae</taxon>
        <taxon>Streptophyta</taxon>
        <taxon>Embryophyta</taxon>
        <taxon>Tracheophyta</taxon>
        <taxon>Spermatophyta</taxon>
        <taxon>Magnoliopsida</taxon>
        <taxon>eudicotyledons</taxon>
        <taxon>Gunneridae</taxon>
        <taxon>Pentapetalae</taxon>
        <taxon>rosids</taxon>
        <taxon>fabids</taxon>
        <taxon>Fabales</taxon>
        <taxon>Fabaceae</taxon>
        <taxon>Papilionoideae</taxon>
        <taxon>50 kb inversion clade</taxon>
        <taxon>NPAAA clade</taxon>
        <taxon>Hologalegina</taxon>
        <taxon>IRL clade</taxon>
        <taxon>Trifolieae</taxon>
        <taxon>Trifolium</taxon>
    </lineage>
</organism>
<dbReference type="Proteomes" id="UP000265520">
    <property type="component" value="Unassembled WGS sequence"/>
</dbReference>
<proteinExistence type="predicted"/>
<dbReference type="EMBL" id="LXQA010172278">
    <property type="protein sequence ID" value="MCI29399.1"/>
    <property type="molecule type" value="Genomic_DNA"/>
</dbReference>
<accession>A0A392QZJ0</accession>
<feature type="non-terminal residue" evidence="1">
    <location>
        <position position="132"/>
    </location>
</feature>
<keyword evidence="2" id="KW-1185">Reference proteome</keyword>